<evidence type="ECO:0000313" key="4">
    <source>
        <dbReference type="Proteomes" id="UP000019028"/>
    </source>
</evidence>
<dbReference type="AlphaFoldDB" id="W0HVZ4"/>
<dbReference type="InterPro" id="IPR045398">
    <property type="entry name" value="DUF6515"/>
</dbReference>
<name>W0HVZ4_9GAMM</name>
<sequence>MRKLLVLLLSASLVAPAAVLAGPGGYHGGPGFGGPGWHGGPGPGRGARFPFLPGAAETVLIAGLTYYVLNGIYYQRQNDQYVVVQPPPAPPTYVVAGNNSNMTVVDMNGERFYVNQGHYYRRTINGDYLEVPRPPGL</sequence>
<gene>
    <name evidence="3" type="ORF">Sant_1637</name>
</gene>
<dbReference type="Pfam" id="PF20125">
    <property type="entry name" value="DUF6515"/>
    <property type="match status" value="1"/>
</dbReference>
<dbReference type="EMBL" id="CP006569">
    <property type="protein sequence ID" value="AHF76692.1"/>
    <property type="molecule type" value="Genomic_DNA"/>
</dbReference>
<proteinExistence type="predicted"/>
<feature type="transmembrane region" description="Helical" evidence="1">
    <location>
        <begin position="51"/>
        <end position="69"/>
    </location>
</feature>
<keyword evidence="1" id="KW-0812">Transmembrane</keyword>
<evidence type="ECO:0000313" key="3">
    <source>
        <dbReference type="EMBL" id="AHF76692.1"/>
    </source>
</evidence>
<reference evidence="3 4" key="1">
    <citation type="journal article" date="2014" name="Genome Biol. Evol.">
        <title>Genome degeneration and adaptation in a nascent stage of symbiosis.</title>
        <authorList>
            <person name="Oakeson K.F."/>
            <person name="Gil R."/>
            <person name="Clayton A.L."/>
            <person name="Dunn D.M."/>
            <person name="von Niederhausern A.C."/>
            <person name="Hamil C."/>
            <person name="Aoyagi A."/>
            <person name="Duval B."/>
            <person name="Baca A."/>
            <person name="Silva F.J."/>
            <person name="Vallier A."/>
            <person name="Jackson D.G."/>
            <person name="Latorre A."/>
            <person name="Weiss R.B."/>
            <person name="Heddi A."/>
            <person name="Moya A."/>
            <person name="Dale C."/>
        </authorList>
    </citation>
    <scope>NUCLEOTIDE SEQUENCE [LARGE SCALE GENOMIC DNA]</scope>
    <source>
        <strain evidence="3 4">HS1</strain>
    </source>
</reference>
<dbReference type="OrthoDB" id="7068235at2"/>
<evidence type="ECO:0000256" key="1">
    <source>
        <dbReference type="SAM" id="Phobius"/>
    </source>
</evidence>
<evidence type="ECO:0000256" key="2">
    <source>
        <dbReference type="SAM" id="SignalP"/>
    </source>
</evidence>
<feature type="signal peptide" evidence="2">
    <location>
        <begin position="1"/>
        <end position="21"/>
    </location>
</feature>
<keyword evidence="2" id="KW-0732">Signal</keyword>
<keyword evidence="4" id="KW-1185">Reference proteome</keyword>
<organism evidence="3 4">
    <name type="scientific">Sodalis praecaptivus</name>
    <dbReference type="NCBI Taxonomy" id="1239307"/>
    <lineage>
        <taxon>Bacteria</taxon>
        <taxon>Pseudomonadati</taxon>
        <taxon>Pseudomonadota</taxon>
        <taxon>Gammaproteobacteria</taxon>
        <taxon>Enterobacterales</taxon>
        <taxon>Bruguierivoracaceae</taxon>
        <taxon>Sodalis</taxon>
    </lineage>
</organism>
<keyword evidence="1" id="KW-1133">Transmembrane helix</keyword>
<dbReference type="HOGENOM" id="CLU_1903467_0_0_6"/>
<accession>W0HVZ4</accession>
<keyword evidence="1" id="KW-0472">Membrane</keyword>
<dbReference type="PATRIC" id="fig|1239307.3.peg.1782"/>
<feature type="chain" id="PRO_5004789856" evidence="2">
    <location>
        <begin position="22"/>
        <end position="137"/>
    </location>
</feature>
<protein>
    <submittedName>
        <fullName evidence="3">Uncharacterized protein</fullName>
    </submittedName>
</protein>
<dbReference type="Proteomes" id="UP000019028">
    <property type="component" value="Chromosome"/>
</dbReference>
<dbReference type="RefSeq" id="WP_025421830.1">
    <property type="nucleotide sequence ID" value="NZ_CP006569.1"/>
</dbReference>
<dbReference type="KEGG" id="sod:Sant_1637"/>